<protein>
    <submittedName>
        <fullName evidence="2">Uncharacterized protein</fullName>
    </submittedName>
</protein>
<keyword evidence="3" id="KW-1185">Reference proteome</keyword>
<reference evidence="2" key="2">
    <citation type="submission" date="2018-05" db="EMBL/GenBank/DDBJ databases">
        <title>OmerRS3 (Oryza meridionalis Reference Sequence Version 3).</title>
        <authorList>
            <person name="Zhang J."/>
            <person name="Kudrna D."/>
            <person name="Lee S."/>
            <person name="Talag J."/>
            <person name="Welchert J."/>
            <person name="Wing R.A."/>
        </authorList>
    </citation>
    <scope>NUCLEOTIDE SEQUENCE [LARGE SCALE GENOMIC DNA]</scope>
    <source>
        <strain evidence="2">cv. OR44</strain>
    </source>
</reference>
<evidence type="ECO:0000313" key="2">
    <source>
        <dbReference type="EnsemblPlants" id="OMERI01G30720.1"/>
    </source>
</evidence>
<dbReference type="Proteomes" id="UP000008021">
    <property type="component" value="Chromosome 1"/>
</dbReference>
<feature type="region of interest" description="Disordered" evidence="1">
    <location>
        <begin position="1"/>
        <end position="69"/>
    </location>
</feature>
<evidence type="ECO:0000313" key="3">
    <source>
        <dbReference type="Proteomes" id="UP000008021"/>
    </source>
</evidence>
<organism evidence="2">
    <name type="scientific">Oryza meridionalis</name>
    <dbReference type="NCBI Taxonomy" id="40149"/>
    <lineage>
        <taxon>Eukaryota</taxon>
        <taxon>Viridiplantae</taxon>
        <taxon>Streptophyta</taxon>
        <taxon>Embryophyta</taxon>
        <taxon>Tracheophyta</taxon>
        <taxon>Spermatophyta</taxon>
        <taxon>Magnoliopsida</taxon>
        <taxon>Liliopsida</taxon>
        <taxon>Poales</taxon>
        <taxon>Poaceae</taxon>
        <taxon>BOP clade</taxon>
        <taxon>Oryzoideae</taxon>
        <taxon>Oryzeae</taxon>
        <taxon>Oryzinae</taxon>
        <taxon>Oryza</taxon>
    </lineage>
</organism>
<dbReference type="AlphaFoldDB" id="A0A0E0C8U1"/>
<name>A0A0E0C8U1_9ORYZ</name>
<reference evidence="2" key="1">
    <citation type="submission" date="2015-04" db="UniProtKB">
        <authorList>
            <consortium name="EnsemblPlants"/>
        </authorList>
    </citation>
    <scope>IDENTIFICATION</scope>
</reference>
<dbReference type="HOGENOM" id="CLU_1417187_0_0_1"/>
<dbReference type="Gramene" id="OMERI01G30720.1">
    <property type="protein sequence ID" value="OMERI01G30720.1"/>
    <property type="gene ID" value="OMERI01G30720"/>
</dbReference>
<sequence>MERRRRRYDVASDVGPPNYLSQRREGRGSGQNTPASPRPAPLLLPPFATTPDLLPSQRHGIRAPASREDGTYRTLTRTLPQAHVPSLQPASRRELYGSADADADADARPTHTARFDSHAHAHALPAARGAFCLCGHGLRQGGVSRAKGRTVGGRLAGAAGHRMRHRGFNGVGTGDWLRTARGMGVEQRRGGVAGPVVS</sequence>
<dbReference type="EnsemblPlants" id="OMERI01G30720.1">
    <property type="protein sequence ID" value="OMERI01G30720.1"/>
    <property type="gene ID" value="OMERI01G30720"/>
</dbReference>
<accession>A0A0E0C8U1</accession>
<evidence type="ECO:0000256" key="1">
    <source>
        <dbReference type="SAM" id="MobiDB-lite"/>
    </source>
</evidence>
<feature type="compositionally biased region" description="Low complexity" evidence="1">
    <location>
        <begin position="45"/>
        <end position="55"/>
    </location>
</feature>
<proteinExistence type="predicted"/>